<sequence length="68" mass="7680">MRPAYLYRGLGSVLIAGRAFRLSPLSKRKVIIKCEAFRSCFRALATWFSNVFGDIPSNMQNHESTVAE</sequence>
<name>A0A1S9PDX7_9SPHI</name>
<organism evidence="1 2">
    <name type="scientific">Mucilaginibacter pedocola</name>
    <dbReference type="NCBI Taxonomy" id="1792845"/>
    <lineage>
        <taxon>Bacteria</taxon>
        <taxon>Pseudomonadati</taxon>
        <taxon>Bacteroidota</taxon>
        <taxon>Sphingobacteriia</taxon>
        <taxon>Sphingobacteriales</taxon>
        <taxon>Sphingobacteriaceae</taxon>
        <taxon>Mucilaginibacter</taxon>
    </lineage>
</organism>
<comment type="caution">
    <text evidence="1">The sequence shown here is derived from an EMBL/GenBank/DDBJ whole genome shotgun (WGS) entry which is preliminary data.</text>
</comment>
<reference evidence="1 2" key="1">
    <citation type="submission" date="2016-07" db="EMBL/GenBank/DDBJ databases">
        <title>Genomic analysis of zinc-resistant bacterium Mucilaginibacter pedocola TBZ30.</title>
        <authorList>
            <person name="Huang J."/>
            <person name="Tang J."/>
        </authorList>
    </citation>
    <scope>NUCLEOTIDE SEQUENCE [LARGE SCALE GENOMIC DNA]</scope>
    <source>
        <strain evidence="1 2">TBZ30</strain>
    </source>
</reference>
<keyword evidence="2" id="KW-1185">Reference proteome</keyword>
<dbReference type="AlphaFoldDB" id="A0A1S9PDX7"/>
<evidence type="ECO:0000313" key="2">
    <source>
        <dbReference type="Proteomes" id="UP000189739"/>
    </source>
</evidence>
<gene>
    <name evidence="1" type="ORF">BC343_09065</name>
</gene>
<proteinExistence type="predicted"/>
<evidence type="ECO:0000313" key="1">
    <source>
        <dbReference type="EMBL" id="OOQ58788.1"/>
    </source>
</evidence>
<protein>
    <submittedName>
        <fullName evidence="1">Uncharacterized protein</fullName>
    </submittedName>
</protein>
<dbReference type="Proteomes" id="UP000189739">
    <property type="component" value="Unassembled WGS sequence"/>
</dbReference>
<accession>A0A1S9PDX7</accession>
<dbReference type="EMBL" id="MBTF01000023">
    <property type="protein sequence ID" value="OOQ58788.1"/>
    <property type="molecule type" value="Genomic_DNA"/>
</dbReference>
<dbReference type="STRING" id="1792845.BC343_09065"/>